<keyword evidence="8 15" id="KW-0863">Zinc-finger</keyword>
<keyword evidence="3 15" id="KW-0004">4Fe-4S</keyword>
<dbReference type="GO" id="GO:0008270">
    <property type="term" value="F:zinc ion binding"/>
    <property type="evidence" value="ECO:0007669"/>
    <property type="project" value="UniProtKB-KW"/>
</dbReference>
<dbReference type="GO" id="GO:0008622">
    <property type="term" value="C:epsilon DNA polymerase complex"/>
    <property type="evidence" value="ECO:0007669"/>
    <property type="project" value="InterPro"/>
</dbReference>
<dbReference type="Pfam" id="PF22912">
    <property type="entry name" value="zf-DPOE"/>
    <property type="match status" value="1"/>
</dbReference>
<keyword evidence="4 15" id="KW-0808">Transferase</keyword>
<comment type="subcellular location">
    <subcellularLocation>
        <location evidence="1 15">Nucleus</location>
    </subcellularLocation>
</comment>
<dbReference type="SUPFAM" id="SSF53098">
    <property type="entry name" value="Ribonuclease H-like"/>
    <property type="match status" value="1"/>
</dbReference>
<evidence type="ECO:0000256" key="2">
    <source>
        <dbReference type="ARBA" id="ARBA00005755"/>
    </source>
</evidence>
<dbReference type="SMART" id="SM01159">
    <property type="entry name" value="DUF1744"/>
    <property type="match status" value="1"/>
</dbReference>
<evidence type="ECO:0000256" key="11">
    <source>
        <dbReference type="ARBA" id="ARBA00023004"/>
    </source>
</evidence>
<keyword evidence="20" id="KW-1185">Reference proteome</keyword>
<evidence type="ECO:0000256" key="5">
    <source>
        <dbReference type="ARBA" id="ARBA00022695"/>
    </source>
</evidence>
<sequence>MMLQNTGKYRAERPEKPDHPQGSEAGPVFREESSEFRMRLVLENDVIDAKYGFKKIEDNTQRTGFLLNMHSNEILDEDKRLCASVDFYFMEEDGTRFKVSYPFMPYFYVLTNRELIEEVSQHLSKKYTGIFGKIETVAKEDLDLPNHLIGLKQKYIKLSFYNQTDLTKVRKDLLREAKKNKARLNENSYYTEMLATHLTNNMTENVTAKVSTNQMENILDIREYDVPYHVRVSIDLKIFCGSWYTVNAAGASDSPSIVPRSDIIERPEPIVLAFDIETTKLPLKFPDAASDQIMMISYMIDAQGYLITNREILSADIEDFEYTPKPEFEGKFTIFNEPNEMRLLQKFFDHIMDVKPHIFVTYNGDFFDWPFIQARAAMYDLDMKQEIGFAPNREGIFWSRPAMHMDCLCWVKRDSYLPVGSQNLKAVAKAKLRYDPVELDPEEMCPLAVSNPQVLSNYSVSDAVATYYLYMQYVHPFIFALCTIIPCEPDEVLRKGSGTLCEALLMVEAFHANIIFPNKEETVLNKLTQDGHVLHQETYVGGHVEALESGVFRADIPCRFRIAPEAVDALIEQIPKTLEHAIVIEEGVPMEAVTNLQELIDDVKAKLLCLKDQPMRLERPLIYHLDVGAMYPNIILTNRLQPCAMVDETICAACEYNRPGALCQREMAWMMREEFLPAKRGEYERIQQQLEMEKFPPLYPGGPQRAFHQLSKVDQANVEKKRLEVYCRRVYKKLKITRVGEKTTTICQRENSFYVDTVRAFRDRRYEYKGLSKKAKQSVQDALKLGDASEIKSAKNREVLYDSLQLAHKCILNSFYGYVMRKGARWYSMEMAGIVCFTGANIIMKAREIIEQIGRPLELDTDGIWCILPASFPENFTVLTTHEKKKKFVISYPNTILNAMVKEHFTNHQYHDLVNGETLEYTIRSENSIFFEVDGPYKAMVLPASKEEGKKLKKRYAVFNFDGSLAELKGFEVKRRGELQLIKNFQSSVFEAFLKGDSLETCYAAVAQVADYWLDVLFSHGKNIPDSELFELISENRSMSKKLEEYGEQKSTSISTARRLAEFLGDQMVKDAGLACRYVISKKPMGAPVTERAIPLAIFQAEEAIQKHYLRKWLKDSSINDLDIREILDWSYYIERLGGAIQKIITIPAAMQGVPNPVPRVRHPDWLHKKILEKNDTYKQRRITDIFSRCAKPANDEPSSSGNEDAPKEQTGSVLVGDIEDVGGRETSPTFKRPVVNVTKRKRTVDTENAFSEAELDNTWREVLGNPPAWGSTKESHETWIRFQKRKWLFQSLQKNMGSKNKRRKTKGSLAVLRSSAPGTLGTFLQKTQRTLLTTPWQVLQIQATGTAGVFKLWALVDTELYSVKLHVPRIYYANLKTPKAADECNLFKKCNRTLPRSRHVFHLYRYSIPEKMFLDNRQEVLESALTDPTIEGIYETKMTLLFRALLSTSCVVKVSRGVTSLDTFTLEELDSVSLHKQAYLAKDAIKHLYLYHHRHASKPQHMFALFLTPLKKCLVIVVDTVRTNLMPNMSNLYSSERSAKKEKISEELLPPEGVQFEVRVETALSQVFKILSKALQGYKEERKGPTLLAIQSTMDIQVLQSSIGSLGDFPQTQIFVRDEDELYNVLDWQKLGAKALVRHYLNSESALDIMVEQSRYFHIPVGNLPEDAALFGADLFYARHLTKANHVLWCSPFDKPDLGGCEETDTRLLADDQEGSSEVCNMPGWYSSVCVELDIDSLAINTLLQSHHVTDIEGMSNATSFGSNQGTSIDNMLSGNAPIVYSESNRCAEAFKVLRTMASTWMRDISQHDNVYADFQVVHFYRWLRSSKALLYEPALLKTLQTLMKKLFLQLVAEFKRLGCIIVYANFNKIVVCTKKSNVQDGLANVEFVVNSIRNRELFHSIEISYKRCWEYLVWLDSANYAGVLGKAPQNLEEIPNHSDEADNEESDDNDDDSEPVVNCHWNIAEQLPEGADCRRSFEAVIAGYINAIYRKLKQRTTVTMPVILSQPSFGLANHEDVVDYAKELLSGEISQNLFKITETVNRVLKRAADGTSAALGFVNSVCHILGLDPAVEEVVDHLKSNLLRLVGIGEFSAKATWADTTISYIVPQIICRKCNHCRDIDLGRDPYRTDHSWNCPNCEASYNSAEIESFLLETISRKFLAYNLQDLQCEKCNQIKMENLIKHCQCASNFRCLVSRKDLIKLLETFLELGERFAMPALAETVRQILALA</sequence>
<reference evidence="19" key="2">
    <citation type="submission" date="2024-08" db="UniProtKB">
        <authorList>
            <consortium name="EnsemblMetazoa"/>
        </authorList>
    </citation>
    <scope>IDENTIFICATION</scope>
</reference>
<evidence type="ECO:0000256" key="4">
    <source>
        <dbReference type="ARBA" id="ARBA00022679"/>
    </source>
</evidence>
<comment type="cofactor">
    <cofactor evidence="15">
        <name>[4Fe-4S] cluster</name>
        <dbReference type="ChEBI" id="CHEBI:49883"/>
    </cofactor>
</comment>
<keyword evidence="11 15" id="KW-0408">Iron</keyword>
<dbReference type="FunFam" id="1.10.132.60:FF:000002">
    <property type="entry name" value="DNA polymerase epsilon catalytic subunit"/>
    <property type="match status" value="1"/>
</dbReference>
<dbReference type="EC" id="2.7.7.7" evidence="15"/>
<keyword evidence="13 15" id="KW-0238">DNA-binding</keyword>
<dbReference type="Pfam" id="PF08490">
    <property type="entry name" value="DUF1744"/>
    <property type="match status" value="1"/>
</dbReference>
<feature type="compositionally biased region" description="Acidic residues" evidence="16">
    <location>
        <begin position="1943"/>
        <end position="1956"/>
    </location>
</feature>
<keyword evidence="10 15" id="KW-0239">DNA-directed DNA polymerase</keyword>
<dbReference type="FunFam" id="3.90.1600.10:FF:000006">
    <property type="entry name" value="DNA polymerase epsilon catalytic subunit"/>
    <property type="match status" value="1"/>
</dbReference>
<dbReference type="GO" id="GO:0006297">
    <property type="term" value="P:nucleotide-excision repair, DNA gap filling"/>
    <property type="evidence" value="ECO:0007669"/>
    <property type="project" value="TreeGrafter"/>
</dbReference>
<comment type="catalytic activity">
    <reaction evidence="15">
        <text>DNA(n) + a 2'-deoxyribonucleoside 5'-triphosphate = DNA(n+1) + diphosphate</text>
        <dbReference type="Rhea" id="RHEA:22508"/>
        <dbReference type="Rhea" id="RHEA-COMP:17339"/>
        <dbReference type="Rhea" id="RHEA-COMP:17340"/>
        <dbReference type="ChEBI" id="CHEBI:33019"/>
        <dbReference type="ChEBI" id="CHEBI:61560"/>
        <dbReference type="ChEBI" id="CHEBI:173112"/>
        <dbReference type="EC" id="2.7.7.7"/>
    </reaction>
</comment>
<evidence type="ECO:0000256" key="8">
    <source>
        <dbReference type="ARBA" id="ARBA00022771"/>
    </source>
</evidence>
<accession>N6TJT4</accession>
<evidence type="ECO:0000256" key="9">
    <source>
        <dbReference type="ARBA" id="ARBA00022833"/>
    </source>
</evidence>
<dbReference type="FunFam" id="3.30.420.10:FF:000010">
    <property type="entry name" value="DNA polymerase epsilon catalytic subunit"/>
    <property type="match status" value="1"/>
</dbReference>
<dbReference type="GO" id="GO:0000166">
    <property type="term" value="F:nucleotide binding"/>
    <property type="evidence" value="ECO:0007669"/>
    <property type="project" value="InterPro"/>
</dbReference>
<dbReference type="SMART" id="SM00486">
    <property type="entry name" value="POLBc"/>
    <property type="match status" value="1"/>
</dbReference>
<dbReference type="Gene3D" id="1.10.132.60">
    <property type="entry name" value="DNA polymerase family B, C-terminal domain"/>
    <property type="match status" value="1"/>
</dbReference>
<evidence type="ECO:0000256" key="15">
    <source>
        <dbReference type="RuleBase" id="RU365029"/>
    </source>
</evidence>
<feature type="compositionally biased region" description="Basic and acidic residues" evidence="16">
    <location>
        <begin position="9"/>
        <end position="21"/>
    </location>
</feature>
<dbReference type="InterPro" id="IPR006133">
    <property type="entry name" value="DNA-dir_DNA_pol_B_exonuc"/>
</dbReference>
<proteinExistence type="inferred from homology"/>
<gene>
    <name evidence="19" type="primary">109536243</name>
    <name evidence="18" type="ORF">YQE_05287</name>
</gene>
<dbReference type="GO" id="GO:0006272">
    <property type="term" value="P:leading strand elongation"/>
    <property type="evidence" value="ECO:0007669"/>
    <property type="project" value="TreeGrafter"/>
</dbReference>
<feature type="region of interest" description="Disordered" evidence="16">
    <location>
        <begin position="1190"/>
        <end position="1212"/>
    </location>
</feature>
<evidence type="ECO:0000313" key="19">
    <source>
        <dbReference type="EnsemblMetazoa" id="XP_019757918.1"/>
    </source>
</evidence>
<dbReference type="Gene3D" id="3.30.342.10">
    <property type="entry name" value="DNA Polymerase, chain B, domain 1"/>
    <property type="match status" value="1"/>
</dbReference>
<dbReference type="InterPro" id="IPR023211">
    <property type="entry name" value="DNA_pol_palm_dom_sf"/>
</dbReference>
<dbReference type="GO" id="GO:0006287">
    <property type="term" value="P:base-excision repair, gap-filling"/>
    <property type="evidence" value="ECO:0007669"/>
    <property type="project" value="TreeGrafter"/>
</dbReference>
<dbReference type="Proteomes" id="UP000019118">
    <property type="component" value="Unassembled WGS sequence"/>
</dbReference>
<dbReference type="GO" id="GO:0003677">
    <property type="term" value="F:DNA binding"/>
    <property type="evidence" value="ECO:0007669"/>
    <property type="project" value="UniProtKB-KW"/>
</dbReference>
<dbReference type="InterPro" id="IPR006172">
    <property type="entry name" value="DNA-dir_DNA_pol_B"/>
</dbReference>
<evidence type="ECO:0000256" key="10">
    <source>
        <dbReference type="ARBA" id="ARBA00022932"/>
    </source>
</evidence>
<feature type="non-terminal residue" evidence="18">
    <location>
        <position position="1"/>
    </location>
</feature>
<dbReference type="EnsemblMetazoa" id="XM_019902359.1">
    <property type="protein sequence ID" value="XP_019757918.1"/>
    <property type="gene ID" value="LOC109536243"/>
</dbReference>
<feature type="domain" description="DNA polymerase epsilon catalytic subunit A C-terminal" evidence="17">
    <location>
        <begin position="1529"/>
        <end position="1925"/>
    </location>
</feature>
<dbReference type="InterPro" id="IPR036397">
    <property type="entry name" value="RNaseH_sf"/>
</dbReference>
<dbReference type="Gene3D" id="3.90.1600.10">
    <property type="entry name" value="Palm domain of DNA polymerase"/>
    <property type="match status" value="1"/>
</dbReference>
<reference evidence="18 20" key="1">
    <citation type="journal article" date="2013" name="Genome Biol.">
        <title>Draft genome of the mountain pine beetle, Dendroctonus ponderosae Hopkins, a major forest pest.</title>
        <authorList>
            <person name="Keeling C.I."/>
            <person name="Yuen M.M."/>
            <person name="Liao N.Y."/>
            <person name="Docking T.R."/>
            <person name="Chan S.K."/>
            <person name="Taylor G.A."/>
            <person name="Palmquist D.L."/>
            <person name="Jackman S.D."/>
            <person name="Nguyen A."/>
            <person name="Li M."/>
            <person name="Henderson H."/>
            <person name="Janes J.K."/>
            <person name="Zhao Y."/>
            <person name="Pandoh P."/>
            <person name="Moore R."/>
            <person name="Sperling F.A."/>
            <person name="Huber D.P."/>
            <person name="Birol I."/>
            <person name="Jones S.J."/>
            <person name="Bohlmann J."/>
        </authorList>
    </citation>
    <scope>NUCLEOTIDE SEQUENCE</scope>
</reference>
<evidence type="ECO:0000313" key="18">
    <source>
        <dbReference type="EMBL" id="ENN78133.1"/>
    </source>
</evidence>
<dbReference type="GO" id="GO:0045004">
    <property type="term" value="P:DNA replication proofreading"/>
    <property type="evidence" value="ECO:0007669"/>
    <property type="project" value="TreeGrafter"/>
</dbReference>
<dbReference type="GO" id="GO:0000278">
    <property type="term" value="P:mitotic cell cycle"/>
    <property type="evidence" value="ECO:0007669"/>
    <property type="project" value="TreeGrafter"/>
</dbReference>
<evidence type="ECO:0000256" key="13">
    <source>
        <dbReference type="ARBA" id="ARBA00023125"/>
    </source>
</evidence>
<keyword evidence="5 15" id="KW-0548">Nucleotidyltransferase</keyword>
<keyword evidence="6 15" id="KW-0235">DNA replication</keyword>
<evidence type="ECO:0000256" key="6">
    <source>
        <dbReference type="ARBA" id="ARBA00022705"/>
    </source>
</evidence>
<dbReference type="HOGENOM" id="CLU_000556_0_0_1"/>
<feature type="region of interest" description="Disordered" evidence="16">
    <location>
        <begin position="1935"/>
        <end position="1957"/>
    </location>
</feature>
<evidence type="ECO:0000256" key="7">
    <source>
        <dbReference type="ARBA" id="ARBA00022723"/>
    </source>
</evidence>
<evidence type="ECO:0000256" key="1">
    <source>
        <dbReference type="ARBA" id="ARBA00004123"/>
    </source>
</evidence>
<dbReference type="EMBL" id="KB740923">
    <property type="protein sequence ID" value="ENN78133.1"/>
    <property type="molecule type" value="Genomic_DNA"/>
</dbReference>
<dbReference type="InterPro" id="IPR012337">
    <property type="entry name" value="RNaseH-like_sf"/>
</dbReference>
<keyword evidence="9 15" id="KW-0862">Zinc</keyword>
<dbReference type="GO" id="GO:0051539">
    <property type="term" value="F:4 iron, 4 sulfur cluster binding"/>
    <property type="evidence" value="ECO:0007669"/>
    <property type="project" value="UniProtKB-KW"/>
</dbReference>
<evidence type="ECO:0000256" key="12">
    <source>
        <dbReference type="ARBA" id="ARBA00023014"/>
    </source>
</evidence>
<name>N6TJT4_DENPD</name>
<evidence type="ECO:0000256" key="16">
    <source>
        <dbReference type="SAM" id="MobiDB-lite"/>
    </source>
</evidence>
<dbReference type="CDD" id="cd05779">
    <property type="entry name" value="DNA_polB_epsilon_exo"/>
    <property type="match status" value="1"/>
</dbReference>
<evidence type="ECO:0000256" key="14">
    <source>
        <dbReference type="ARBA" id="ARBA00023242"/>
    </source>
</evidence>
<dbReference type="Pfam" id="PF03104">
    <property type="entry name" value="DNA_pol_B_exo1"/>
    <property type="match status" value="1"/>
</dbReference>
<dbReference type="OrthoDB" id="10060449at2759"/>
<dbReference type="InterPro" id="IPR054475">
    <property type="entry name" value="Znf-DPOE"/>
</dbReference>
<dbReference type="Gene3D" id="1.10.287.690">
    <property type="entry name" value="Helix hairpin bin"/>
    <property type="match status" value="1"/>
</dbReference>
<dbReference type="OMA" id="MLDQCRY"/>
<dbReference type="InterPro" id="IPR055191">
    <property type="entry name" value="POL2_thumb"/>
</dbReference>
<evidence type="ECO:0000313" key="20">
    <source>
        <dbReference type="Proteomes" id="UP000019118"/>
    </source>
</evidence>
<dbReference type="InterPro" id="IPR042087">
    <property type="entry name" value="DNA_pol_B_thumb"/>
</dbReference>
<keyword evidence="7 15" id="KW-0479">Metal-binding</keyword>
<dbReference type="KEGG" id="dpa:109536243"/>
<dbReference type="InterPro" id="IPR013697">
    <property type="entry name" value="DNA_pol_e_suA_C"/>
</dbReference>
<dbReference type="PANTHER" id="PTHR10670:SF0">
    <property type="entry name" value="DNA POLYMERASE EPSILON CATALYTIC SUBUNIT A"/>
    <property type="match status" value="1"/>
</dbReference>
<dbReference type="InterPro" id="IPR043502">
    <property type="entry name" value="DNA/RNA_pol_sf"/>
</dbReference>
<dbReference type="GO" id="GO:0003887">
    <property type="term" value="F:DNA-directed DNA polymerase activity"/>
    <property type="evidence" value="ECO:0007669"/>
    <property type="project" value="UniProtKB-KW"/>
</dbReference>
<organism evidence="18">
    <name type="scientific">Dendroctonus ponderosae</name>
    <name type="common">Mountain pine beetle</name>
    <dbReference type="NCBI Taxonomy" id="77166"/>
    <lineage>
        <taxon>Eukaryota</taxon>
        <taxon>Metazoa</taxon>
        <taxon>Ecdysozoa</taxon>
        <taxon>Arthropoda</taxon>
        <taxon>Hexapoda</taxon>
        <taxon>Insecta</taxon>
        <taxon>Pterygota</taxon>
        <taxon>Neoptera</taxon>
        <taxon>Endopterygota</taxon>
        <taxon>Coleoptera</taxon>
        <taxon>Polyphaga</taxon>
        <taxon>Cucujiformia</taxon>
        <taxon>Curculionidae</taxon>
        <taxon>Scolytinae</taxon>
        <taxon>Dendroctonus</taxon>
    </lineage>
</organism>
<comment type="function">
    <text evidence="15">DNA polymerase II participates in chromosomal DNA replication.</text>
</comment>
<dbReference type="PANTHER" id="PTHR10670">
    <property type="entry name" value="DNA POLYMERASE EPSILON CATALYTIC SUBUNIT A"/>
    <property type="match status" value="1"/>
</dbReference>
<feature type="region of interest" description="Disordered" evidence="16">
    <location>
        <begin position="1"/>
        <end position="28"/>
    </location>
</feature>
<dbReference type="InterPro" id="IPR029703">
    <property type="entry name" value="POL2"/>
</dbReference>
<dbReference type="SUPFAM" id="SSF56672">
    <property type="entry name" value="DNA/RNA polymerases"/>
    <property type="match status" value="1"/>
</dbReference>
<dbReference type="Pfam" id="PF22634">
    <property type="entry name" value="POL2_thumb"/>
    <property type="match status" value="1"/>
</dbReference>
<dbReference type="GO" id="GO:0008310">
    <property type="term" value="F:single-stranded DNA 3'-5' DNA exonuclease activity"/>
    <property type="evidence" value="ECO:0007669"/>
    <property type="project" value="TreeGrafter"/>
</dbReference>
<comment type="similarity">
    <text evidence="2 15">Belongs to the DNA polymerase type-B family.</text>
</comment>
<dbReference type="Gene3D" id="3.30.420.10">
    <property type="entry name" value="Ribonuclease H-like superfamily/Ribonuclease H"/>
    <property type="match status" value="1"/>
</dbReference>
<keyword evidence="12 15" id="KW-0411">Iron-sulfur</keyword>
<evidence type="ECO:0000256" key="3">
    <source>
        <dbReference type="ARBA" id="ARBA00022485"/>
    </source>
</evidence>
<dbReference type="Pfam" id="PF23250">
    <property type="entry name" value="zf_DPOE_2"/>
    <property type="match status" value="1"/>
</dbReference>
<evidence type="ECO:0000259" key="17">
    <source>
        <dbReference type="SMART" id="SM01159"/>
    </source>
</evidence>
<keyword evidence="14 15" id="KW-0539">Nucleus</keyword>
<protein>
    <recommendedName>
        <fullName evidence="15">DNA polymerase epsilon catalytic subunit</fullName>
        <ecNumber evidence="15">2.7.7.7</ecNumber>
    </recommendedName>
</protein>
<dbReference type="CDD" id="cd05535">
    <property type="entry name" value="POLBc_epsilon"/>
    <property type="match status" value="1"/>
</dbReference>